<dbReference type="AlphaFoldDB" id="A0A9X0D4F7"/>
<sequence length="304" mass="34480">MDSSSGIMVSSLFEIAHIPSISPLATSVELSTTLYSHFYRTIAPDNWRASLLADMAQFFNWTYVAAVALDDSFGRYGVWGIEKEVNTRDNLCLALTRFVPRVDHFQMVQKIVLELKSNEKVKVVFVWLYGQYARVFMEEAVKQDVKGRTWIFTDGSTPAAPFFRDARFADILNGSFGILPKAQCSEPFKKYLANLAKRNFTGSTNPWWTEYWNHLDNKSLDSLRQSFPNNNPLANSPYISYTIDAVYAFAHALHNMYSCKEPHGLLEGGKCPPVREKKVMGKKLHVYLKNASEFADSKGLKQGT</sequence>
<protein>
    <recommendedName>
        <fullName evidence="6">Receptor ligand binding region domain-containing protein</fullName>
    </recommendedName>
</protein>
<evidence type="ECO:0000259" key="6">
    <source>
        <dbReference type="Pfam" id="PF01094"/>
    </source>
</evidence>
<dbReference type="InterPro" id="IPR050726">
    <property type="entry name" value="mGluR"/>
</dbReference>
<keyword evidence="2" id="KW-0812">Transmembrane</keyword>
<comment type="subcellular location">
    <subcellularLocation>
        <location evidence="1">Membrane</location>
    </subcellularLocation>
</comment>
<dbReference type="EMBL" id="MU825881">
    <property type="protein sequence ID" value="KAJ7385333.1"/>
    <property type="molecule type" value="Genomic_DNA"/>
</dbReference>
<keyword evidence="4" id="KW-0472">Membrane</keyword>
<dbReference type="PANTHER" id="PTHR24060">
    <property type="entry name" value="METABOTROPIC GLUTAMATE RECEPTOR"/>
    <property type="match status" value="1"/>
</dbReference>
<dbReference type="Gene3D" id="3.40.50.2300">
    <property type="match status" value="2"/>
</dbReference>
<name>A0A9X0D4F7_9CNID</name>
<dbReference type="Pfam" id="PF01094">
    <property type="entry name" value="ANF_receptor"/>
    <property type="match status" value="1"/>
</dbReference>
<comment type="caution">
    <text evidence="7">The sequence shown here is derived from an EMBL/GenBank/DDBJ whole genome shotgun (WGS) entry which is preliminary data.</text>
</comment>
<organism evidence="7 8">
    <name type="scientific">Desmophyllum pertusum</name>
    <dbReference type="NCBI Taxonomy" id="174260"/>
    <lineage>
        <taxon>Eukaryota</taxon>
        <taxon>Metazoa</taxon>
        <taxon>Cnidaria</taxon>
        <taxon>Anthozoa</taxon>
        <taxon>Hexacorallia</taxon>
        <taxon>Scleractinia</taxon>
        <taxon>Caryophylliina</taxon>
        <taxon>Caryophylliidae</taxon>
        <taxon>Desmophyllum</taxon>
    </lineage>
</organism>
<keyword evidence="5" id="KW-0325">Glycoprotein</keyword>
<dbReference type="InterPro" id="IPR001828">
    <property type="entry name" value="ANF_lig-bd_rcpt"/>
</dbReference>
<dbReference type="CDD" id="cd06350">
    <property type="entry name" value="PBP1_GPCR_family_C-like"/>
    <property type="match status" value="1"/>
</dbReference>
<dbReference type="InterPro" id="IPR028082">
    <property type="entry name" value="Peripla_BP_I"/>
</dbReference>
<evidence type="ECO:0000256" key="3">
    <source>
        <dbReference type="ARBA" id="ARBA00022989"/>
    </source>
</evidence>
<feature type="domain" description="Receptor ligand binding region" evidence="6">
    <location>
        <begin position="2"/>
        <end position="283"/>
    </location>
</feature>
<evidence type="ECO:0000256" key="4">
    <source>
        <dbReference type="ARBA" id="ARBA00023136"/>
    </source>
</evidence>
<dbReference type="SUPFAM" id="SSF53822">
    <property type="entry name" value="Periplasmic binding protein-like I"/>
    <property type="match status" value="1"/>
</dbReference>
<dbReference type="Proteomes" id="UP001163046">
    <property type="component" value="Unassembled WGS sequence"/>
</dbReference>
<dbReference type="OrthoDB" id="5984008at2759"/>
<evidence type="ECO:0000256" key="5">
    <source>
        <dbReference type="ARBA" id="ARBA00023180"/>
    </source>
</evidence>
<proteinExistence type="predicted"/>
<evidence type="ECO:0000256" key="1">
    <source>
        <dbReference type="ARBA" id="ARBA00004370"/>
    </source>
</evidence>
<reference evidence="7" key="1">
    <citation type="submission" date="2023-01" db="EMBL/GenBank/DDBJ databases">
        <title>Genome assembly of the deep-sea coral Lophelia pertusa.</title>
        <authorList>
            <person name="Herrera S."/>
            <person name="Cordes E."/>
        </authorList>
    </citation>
    <scope>NUCLEOTIDE SEQUENCE</scope>
    <source>
        <strain evidence="7">USNM1676648</strain>
        <tissue evidence="7">Polyp</tissue>
    </source>
</reference>
<dbReference type="GO" id="GO:0016020">
    <property type="term" value="C:membrane"/>
    <property type="evidence" value="ECO:0007669"/>
    <property type="project" value="UniProtKB-SubCell"/>
</dbReference>
<evidence type="ECO:0000313" key="7">
    <source>
        <dbReference type="EMBL" id="KAJ7385333.1"/>
    </source>
</evidence>
<keyword evidence="8" id="KW-1185">Reference proteome</keyword>
<accession>A0A9X0D4F7</accession>
<evidence type="ECO:0000313" key="8">
    <source>
        <dbReference type="Proteomes" id="UP001163046"/>
    </source>
</evidence>
<gene>
    <name evidence="7" type="ORF">OS493_016410</name>
</gene>
<keyword evidence="3" id="KW-1133">Transmembrane helix</keyword>
<evidence type="ECO:0000256" key="2">
    <source>
        <dbReference type="ARBA" id="ARBA00022692"/>
    </source>
</evidence>